<gene>
    <name evidence="2" type="ORF">SPSK_02812</name>
</gene>
<dbReference type="RefSeq" id="XP_016589261.1">
    <property type="nucleotide sequence ID" value="XM_016729676.1"/>
</dbReference>
<dbReference type="AlphaFoldDB" id="A0A0F2MCM9"/>
<dbReference type="VEuPathDB" id="FungiDB:SPSK_02812"/>
<feature type="compositionally biased region" description="Basic and acidic residues" evidence="1">
    <location>
        <begin position="60"/>
        <end position="84"/>
    </location>
</feature>
<name>A0A0F2MCM9_SPOSC</name>
<evidence type="ECO:0000313" key="2">
    <source>
        <dbReference type="EMBL" id="KJR86585.1"/>
    </source>
</evidence>
<reference evidence="2 3" key="1">
    <citation type="journal article" date="2014" name="BMC Genomics">
        <title>Comparative genomics of the major fungal agents of human and animal Sporotrichosis: Sporothrix schenckii and Sporothrix brasiliensis.</title>
        <authorList>
            <person name="Teixeira M.M."/>
            <person name="de Almeida L.G."/>
            <person name="Kubitschek-Barreira P."/>
            <person name="Alves F.L."/>
            <person name="Kioshima E.S."/>
            <person name="Abadio A.K."/>
            <person name="Fernandes L."/>
            <person name="Derengowski L.S."/>
            <person name="Ferreira K.S."/>
            <person name="Souza R.C."/>
            <person name="Ruiz J.C."/>
            <person name="de Andrade N.C."/>
            <person name="Paes H.C."/>
            <person name="Nicola A.M."/>
            <person name="Albuquerque P."/>
            <person name="Gerber A.L."/>
            <person name="Martins V.P."/>
            <person name="Peconick L.D."/>
            <person name="Neto A.V."/>
            <person name="Chaucanez C.B."/>
            <person name="Silva P.A."/>
            <person name="Cunha O.L."/>
            <person name="de Oliveira F.F."/>
            <person name="dos Santos T.C."/>
            <person name="Barros A.L."/>
            <person name="Soares M.A."/>
            <person name="de Oliveira L.M."/>
            <person name="Marini M.M."/>
            <person name="Villalobos-Duno H."/>
            <person name="Cunha M.M."/>
            <person name="de Hoog S."/>
            <person name="da Silveira J.F."/>
            <person name="Henrissat B."/>
            <person name="Nino-Vega G.A."/>
            <person name="Cisalpino P.S."/>
            <person name="Mora-Montes H.M."/>
            <person name="Almeida S.R."/>
            <person name="Stajich J.E."/>
            <person name="Lopes-Bezerra L.M."/>
            <person name="Vasconcelos A.T."/>
            <person name="Felipe M.S."/>
        </authorList>
    </citation>
    <scope>NUCLEOTIDE SEQUENCE [LARGE SCALE GENOMIC DNA]</scope>
    <source>
        <strain evidence="2 3">1099-18</strain>
    </source>
</reference>
<feature type="compositionally biased region" description="Polar residues" evidence="1">
    <location>
        <begin position="9"/>
        <end position="18"/>
    </location>
</feature>
<evidence type="ECO:0000256" key="1">
    <source>
        <dbReference type="SAM" id="MobiDB-lite"/>
    </source>
</evidence>
<evidence type="ECO:0000313" key="3">
    <source>
        <dbReference type="Proteomes" id="UP000033710"/>
    </source>
</evidence>
<protein>
    <submittedName>
        <fullName evidence="2">Uncharacterized protein</fullName>
    </submittedName>
</protein>
<sequence>MSPFGATIRESSPNEGCTSSRSRRRGERGGEDNKKVEETGGQEKRGRAQQNEANIGVTDESGRQSRDHKAMIERGQEKRGDERGRQKKITRLYVLIASPNGKRDDAQKGNALRYAPQGK</sequence>
<dbReference type="KEGG" id="ssck:SPSK_02812"/>
<proteinExistence type="predicted"/>
<feature type="compositionally biased region" description="Basic and acidic residues" evidence="1">
    <location>
        <begin position="27"/>
        <end position="46"/>
    </location>
</feature>
<feature type="region of interest" description="Disordered" evidence="1">
    <location>
        <begin position="1"/>
        <end position="87"/>
    </location>
</feature>
<dbReference type="EMBL" id="AXCR01000006">
    <property type="protein sequence ID" value="KJR86585.1"/>
    <property type="molecule type" value="Genomic_DNA"/>
</dbReference>
<comment type="caution">
    <text evidence="2">The sequence shown here is derived from an EMBL/GenBank/DDBJ whole genome shotgun (WGS) entry which is preliminary data.</text>
</comment>
<dbReference type="Proteomes" id="UP000033710">
    <property type="component" value="Unassembled WGS sequence"/>
</dbReference>
<reference evidence="2 3" key="2">
    <citation type="journal article" date="2015" name="Eukaryot. Cell">
        <title>Asexual propagation of a virulent clone complex in a human and feline outbreak of sporotrichosis.</title>
        <authorList>
            <person name="Teixeira Mde M."/>
            <person name="Rodrigues A.M."/>
            <person name="Tsui C.K."/>
            <person name="de Almeida L.G."/>
            <person name="Van Diepeningen A.D."/>
            <person name="van den Ende B.G."/>
            <person name="Fernandes G.F."/>
            <person name="Kano R."/>
            <person name="Hamelin R.C."/>
            <person name="Lopes-Bezerra L.M."/>
            <person name="Vasconcelos A.T."/>
            <person name="de Hoog S."/>
            <person name="de Camargo Z.P."/>
            <person name="Felipe M.S."/>
        </authorList>
    </citation>
    <scope>NUCLEOTIDE SEQUENCE [LARGE SCALE GENOMIC DNA]</scope>
    <source>
        <strain evidence="2 3">1099-18</strain>
    </source>
</reference>
<dbReference type="GeneID" id="27664953"/>
<organism evidence="2 3">
    <name type="scientific">Sporothrix schenckii 1099-18</name>
    <dbReference type="NCBI Taxonomy" id="1397361"/>
    <lineage>
        <taxon>Eukaryota</taxon>
        <taxon>Fungi</taxon>
        <taxon>Dikarya</taxon>
        <taxon>Ascomycota</taxon>
        <taxon>Pezizomycotina</taxon>
        <taxon>Sordariomycetes</taxon>
        <taxon>Sordariomycetidae</taxon>
        <taxon>Ophiostomatales</taxon>
        <taxon>Ophiostomataceae</taxon>
        <taxon>Sporothrix</taxon>
    </lineage>
</organism>
<accession>A0A0F2MCM9</accession>
<feature type="region of interest" description="Disordered" evidence="1">
    <location>
        <begin position="99"/>
        <end position="119"/>
    </location>
</feature>